<dbReference type="Gene3D" id="3.50.50.60">
    <property type="entry name" value="FAD/NAD(P)-binding domain"/>
    <property type="match status" value="1"/>
</dbReference>
<dbReference type="GO" id="GO:0016491">
    <property type="term" value="F:oxidoreductase activity"/>
    <property type="evidence" value="ECO:0007669"/>
    <property type="project" value="InterPro"/>
</dbReference>
<accession>A0A3S1D6X6</accession>
<dbReference type="InterPro" id="IPR050464">
    <property type="entry name" value="Zeta_carotene_desat/Oxidored"/>
</dbReference>
<dbReference type="Pfam" id="PF01593">
    <property type="entry name" value="Amino_oxidase"/>
    <property type="match status" value="1"/>
</dbReference>
<name>A0A3S1D6X6_9CYAN</name>
<dbReference type="OrthoDB" id="580878at2"/>
<dbReference type="InterPro" id="IPR002937">
    <property type="entry name" value="Amino_oxidase"/>
</dbReference>
<evidence type="ECO:0000313" key="3">
    <source>
        <dbReference type="Proteomes" id="UP000271624"/>
    </source>
</evidence>
<comment type="caution">
    <text evidence="2">The sequence shown here is derived from an EMBL/GenBank/DDBJ whole genome shotgun (WGS) entry which is preliminary data.</text>
</comment>
<organism evidence="2 3">
    <name type="scientific">Dulcicalothrix desertica PCC 7102</name>
    <dbReference type="NCBI Taxonomy" id="232991"/>
    <lineage>
        <taxon>Bacteria</taxon>
        <taxon>Bacillati</taxon>
        <taxon>Cyanobacteriota</taxon>
        <taxon>Cyanophyceae</taxon>
        <taxon>Nostocales</taxon>
        <taxon>Calotrichaceae</taxon>
        <taxon>Dulcicalothrix</taxon>
    </lineage>
</organism>
<keyword evidence="3" id="KW-1185">Reference proteome</keyword>
<dbReference type="SUPFAM" id="SSF51905">
    <property type="entry name" value="FAD/NAD(P)-binding domain"/>
    <property type="match status" value="1"/>
</dbReference>
<reference evidence="2" key="2">
    <citation type="journal article" date="2019" name="Genome Biol. Evol.">
        <title>Day and night: Metabolic profiles and evolutionary relationships of six axenic non-marine cyanobacteria.</title>
        <authorList>
            <person name="Will S.E."/>
            <person name="Henke P."/>
            <person name="Boedeker C."/>
            <person name="Huang S."/>
            <person name="Brinkmann H."/>
            <person name="Rohde M."/>
            <person name="Jarek M."/>
            <person name="Friedl T."/>
            <person name="Seufert S."/>
            <person name="Schumacher M."/>
            <person name="Overmann J."/>
            <person name="Neumann-Schaal M."/>
            <person name="Petersen J."/>
        </authorList>
    </citation>
    <scope>NUCLEOTIDE SEQUENCE [LARGE SCALE GENOMIC DNA]</scope>
    <source>
        <strain evidence="2">PCC 7102</strain>
    </source>
</reference>
<gene>
    <name evidence="2" type="ORF">DSM106972_042120</name>
</gene>
<evidence type="ECO:0000259" key="1">
    <source>
        <dbReference type="Pfam" id="PF01593"/>
    </source>
</evidence>
<dbReference type="AlphaFoldDB" id="A0A3S1D6X6"/>
<dbReference type="Proteomes" id="UP000271624">
    <property type="component" value="Unassembled WGS sequence"/>
</dbReference>
<proteinExistence type="predicted"/>
<dbReference type="RefSeq" id="WP_127082622.1">
    <property type="nucleotide sequence ID" value="NZ_RSCL01000010.1"/>
</dbReference>
<dbReference type="NCBIfam" id="NF005560">
    <property type="entry name" value="PRK07233.1"/>
    <property type="match status" value="1"/>
</dbReference>
<sequence>MKIGIIGGGMMGLSLAYRLSQQGHQVTVLETNEQLGGLATHHDFGAFVWDKFYHVILPCDTDLVNLIKDIGLKDKLHWRPTLTGCYIDQKLYSISNTIEFFKFPPLSIIGKLRLAFTMLYGSRVNNWQKLEKIPVEKWLLKISGKNAYEKLWKPLLLAKLGENYQRVSAVFIWSYIKRLFSARDSSLHKEQLGYVEGGYKTVFDRLAELIRASGGNVLASTKVQYIAPHPEQGIWVESNRGKELFDKVVFTAPVNVLQQVVSNDLAQVSGDGNVEYLGVICMVLITRKPLVPFYIVNLADSRIPFTGVLGMSNLVSLKETNGLHFTYFPKYIHSEDPLLKQPDQSLRDLFFKGLRLMFPDLDADDIVSVHINRAQKMQPLQVLNYSRMVPQVFTQHKDFYVLNSSQFIKDTLNNNTVVRHVDKFVHDWKEGNS</sequence>
<protein>
    <recommendedName>
        <fullName evidence="1">Amine oxidase domain-containing protein</fullName>
    </recommendedName>
</protein>
<feature type="domain" description="Amine oxidase" evidence="1">
    <location>
        <begin position="12"/>
        <end position="359"/>
    </location>
</feature>
<dbReference type="PANTHER" id="PTHR42923">
    <property type="entry name" value="PROTOPORPHYRINOGEN OXIDASE"/>
    <property type="match status" value="1"/>
</dbReference>
<dbReference type="EMBL" id="RSCL01000010">
    <property type="protein sequence ID" value="RUT04643.1"/>
    <property type="molecule type" value="Genomic_DNA"/>
</dbReference>
<dbReference type="InterPro" id="IPR036188">
    <property type="entry name" value="FAD/NAD-bd_sf"/>
</dbReference>
<reference evidence="2" key="1">
    <citation type="submission" date="2018-12" db="EMBL/GenBank/DDBJ databases">
        <authorList>
            <person name="Will S."/>
            <person name="Neumann-Schaal M."/>
            <person name="Henke P."/>
        </authorList>
    </citation>
    <scope>NUCLEOTIDE SEQUENCE</scope>
    <source>
        <strain evidence="2">PCC 7102</strain>
    </source>
</reference>
<evidence type="ECO:0000313" key="2">
    <source>
        <dbReference type="EMBL" id="RUT04643.1"/>
    </source>
</evidence>
<dbReference type="PANTHER" id="PTHR42923:SF46">
    <property type="entry name" value="AMINE OXIDASE"/>
    <property type="match status" value="1"/>
</dbReference>